<evidence type="ECO:0000313" key="5">
    <source>
        <dbReference type="EMBL" id="XAD56031.1"/>
    </source>
</evidence>
<keyword evidence="1" id="KW-0560">Oxidoreductase</keyword>
<feature type="region of interest" description="Disordered" evidence="3">
    <location>
        <begin position="1"/>
        <end position="20"/>
    </location>
</feature>
<feature type="compositionally biased region" description="Basic and acidic residues" evidence="3">
    <location>
        <begin position="1"/>
        <end position="10"/>
    </location>
</feature>
<evidence type="ECO:0000259" key="4">
    <source>
        <dbReference type="Pfam" id="PF02826"/>
    </source>
</evidence>
<dbReference type="RefSeq" id="WP_342596212.1">
    <property type="nucleotide sequence ID" value="NZ_CP151919.1"/>
</dbReference>
<dbReference type="Pfam" id="PF02826">
    <property type="entry name" value="2-Hacid_dh_C"/>
    <property type="match status" value="1"/>
</dbReference>
<gene>
    <name evidence="5" type="ORF">AAGT95_08605</name>
</gene>
<evidence type="ECO:0000313" key="6">
    <source>
        <dbReference type="Proteomes" id="UP001453229"/>
    </source>
</evidence>
<dbReference type="PANTHER" id="PTHR43333">
    <property type="entry name" value="2-HACID_DH_C DOMAIN-CONTAINING PROTEIN"/>
    <property type="match status" value="1"/>
</dbReference>
<evidence type="ECO:0000256" key="2">
    <source>
        <dbReference type="ARBA" id="ARBA00023027"/>
    </source>
</evidence>
<dbReference type="InterPro" id="IPR006140">
    <property type="entry name" value="D-isomer_DH_NAD-bd"/>
</dbReference>
<protein>
    <submittedName>
        <fullName evidence="5">Glyoxylate/hydroxypyruvate reductase A</fullName>
    </submittedName>
</protein>
<dbReference type="CDD" id="cd12164">
    <property type="entry name" value="GDH_like_2"/>
    <property type="match status" value="1"/>
</dbReference>
<feature type="domain" description="D-isomer specific 2-hydroxyacid dehydrogenase NAD-binding" evidence="4">
    <location>
        <begin position="124"/>
        <end position="294"/>
    </location>
</feature>
<evidence type="ECO:0000256" key="3">
    <source>
        <dbReference type="SAM" id="MobiDB-lite"/>
    </source>
</evidence>
<name>A0ABZ3CXS9_9GAMM</name>
<sequence>MTTMETERHGQRSGPRADVPTVQGVLLGTPEIMTTYIAAFEQMAPHIRLSLPDAITDPESVTFALAWDPGAEDFRPYPHLRLVSSIAAGVNGILQSPSLPSDVPLMRIAGESQAQMMAGFVTWHVLWHHRRFGDYLDHQRQRHWQRLPKRDAADVRVGLLGAGRMGGAVARSLVALDYDVAIHSRSGRNLPAGVEGFSGEAGLERLSARSDILINLLPLTPQTRGILDAALFARMPRGAALIHVGRGEHLIEDDLLAALASGQLAAASLDVFAIEPLPQDHPFWRHERILVTPHDACDSTPPQVAQEVAKALQRLEQGQLPTSVVDREAGY</sequence>
<keyword evidence="6" id="KW-1185">Reference proteome</keyword>
<dbReference type="PANTHER" id="PTHR43333:SF1">
    <property type="entry name" value="D-ISOMER SPECIFIC 2-HYDROXYACID DEHYDROGENASE NAD-BINDING DOMAIN-CONTAINING PROTEIN"/>
    <property type="match status" value="1"/>
</dbReference>
<proteinExistence type="predicted"/>
<accession>A0ABZ3CXS9</accession>
<dbReference type="InterPro" id="IPR036291">
    <property type="entry name" value="NAD(P)-bd_dom_sf"/>
</dbReference>
<organism evidence="5 6">
    <name type="scientific">Salinicola lusitanus</name>
    <dbReference type="NCBI Taxonomy" id="1949085"/>
    <lineage>
        <taxon>Bacteria</taxon>
        <taxon>Pseudomonadati</taxon>
        <taxon>Pseudomonadota</taxon>
        <taxon>Gammaproteobacteria</taxon>
        <taxon>Oceanospirillales</taxon>
        <taxon>Halomonadaceae</taxon>
        <taxon>Salinicola</taxon>
    </lineage>
</organism>
<evidence type="ECO:0000256" key="1">
    <source>
        <dbReference type="ARBA" id="ARBA00023002"/>
    </source>
</evidence>
<dbReference type="Proteomes" id="UP001453229">
    <property type="component" value="Chromosome"/>
</dbReference>
<dbReference type="EMBL" id="CP151919">
    <property type="protein sequence ID" value="XAD56031.1"/>
    <property type="molecule type" value="Genomic_DNA"/>
</dbReference>
<reference evidence="5 6" key="1">
    <citation type="submission" date="2024-04" db="EMBL/GenBank/DDBJ databases">
        <title>Salinicola lusitanus LLJ914,a marine bacterium isolated from the Okinawa Trough.</title>
        <authorList>
            <person name="Li J."/>
        </authorList>
    </citation>
    <scope>NUCLEOTIDE SEQUENCE [LARGE SCALE GENOMIC DNA]</scope>
    <source>
        <strain evidence="5 6">LLJ914</strain>
    </source>
</reference>
<dbReference type="SUPFAM" id="SSF51735">
    <property type="entry name" value="NAD(P)-binding Rossmann-fold domains"/>
    <property type="match status" value="1"/>
</dbReference>
<keyword evidence="2" id="KW-0520">NAD</keyword>
<dbReference type="Gene3D" id="3.40.50.720">
    <property type="entry name" value="NAD(P)-binding Rossmann-like Domain"/>
    <property type="match status" value="2"/>
</dbReference>